<keyword evidence="10" id="KW-1185">Reference proteome</keyword>
<protein>
    <submittedName>
        <fullName evidence="9">TRAP dicarboxylate transporter, DctM subunit</fullName>
    </submittedName>
</protein>
<evidence type="ECO:0000256" key="7">
    <source>
        <dbReference type="SAM" id="Phobius"/>
    </source>
</evidence>
<keyword evidence="3" id="KW-0997">Cell inner membrane</keyword>
<comment type="subcellular location">
    <subcellularLocation>
        <location evidence="1">Cell inner membrane</location>
        <topology evidence="1">Multi-pass membrane protein</topology>
    </subcellularLocation>
</comment>
<reference evidence="9 10" key="1">
    <citation type="submission" date="2011-06" db="EMBL/GenBank/DDBJ databases">
        <title>The complete genome of Spirochaeta thermophila DSM 6578.</title>
        <authorList>
            <consortium name="US DOE Joint Genome Institute (JGI-PGF)"/>
            <person name="Lucas S."/>
            <person name="Lapidus A."/>
            <person name="Bruce D."/>
            <person name="Goodwin L."/>
            <person name="Pitluck S."/>
            <person name="Peters L."/>
            <person name="Kyrpides N."/>
            <person name="Mavromatis K."/>
            <person name="Ivanova N."/>
            <person name="Mikailova N."/>
            <person name="Pagani I."/>
            <person name="Chertkov O."/>
            <person name="Detter J.C."/>
            <person name="Tapia R."/>
            <person name="Han C."/>
            <person name="Land M."/>
            <person name="Hauser L."/>
            <person name="Markowitz V."/>
            <person name="Cheng J.-F."/>
            <person name="Hugenholtz P."/>
            <person name="Woyke T."/>
            <person name="Wu D."/>
            <person name="Spring S."/>
            <person name="Merkhoffer B."/>
            <person name="Schneider S."/>
            <person name="Klenk H.-P."/>
            <person name="Eisen J.A."/>
        </authorList>
    </citation>
    <scope>NUCLEOTIDE SEQUENCE [LARGE SCALE GENOMIC DNA]</scope>
    <source>
        <strain evidence="10">ATCC 700085 / DSM 6578 / Z-1203</strain>
    </source>
</reference>
<dbReference type="PIRSF" id="PIRSF006066">
    <property type="entry name" value="HI0050"/>
    <property type="match status" value="1"/>
</dbReference>
<gene>
    <name evidence="9" type="ordered locus">Spith_1648</name>
</gene>
<keyword evidence="2" id="KW-1003">Cell membrane</keyword>
<feature type="transmembrane region" description="Helical" evidence="7">
    <location>
        <begin position="100"/>
        <end position="121"/>
    </location>
</feature>
<feature type="transmembrane region" description="Helical" evidence="7">
    <location>
        <begin position="267"/>
        <end position="291"/>
    </location>
</feature>
<dbReference type="Proteomes" id="UP000007254">
    <property type="component" value="Chromosome"/>
</dbReference>
<feature type="transmembrane region" description="Helical" evidence="7">
    <location>
        <begin position="239"/>
        <end position="255"/>
    </location>
</feature>
<dbReference type="KEGG" id="stq:Spith_1648"/>
<evidence type="ECO:0000256" key="3">
    <source>
        <dbReference type="ARBA" id="ARBA00022519"/>
    </source>
</evidence>
<feature type="transmembrane region" description="Helical" evidence="7">
    <location>
        <begin position="211"/>
        <end position="233"/>
    </location>
</feature>
<feature type="transmembrane region" description="Helical" evidence="7">
    <location>
        <begin position="391"/>
        <end position="419"/>
    </location>
</feature>
<evidence type="ECO:0000313" key="9">
    <source>
        <dbReference type="EMBL" id="AEJ61909.1"/>
    </source>
</evidence>
<feature type="transmembrane region" description="Helical" evidence="7">
    <location>
        <begin position="44"/>
        <end position="64"/>
    </location>
</feature>
<keyword evidence="6 7" id="KW-0472">Membrane</keyword>
<feature type="transmembrane region" description="Helical" evidence="7">
    <location>
        <begin position="7"/>
        <end position="32"/>
    </location>
</feature>
<evidence type="ECO:0000313" key="10">
    <source>
        <dbReference type="Proteomes" id="UP000007254"/>
    </source>
</evidence>
<dbReference type="RefSeq" id="WP_014625238.1">
    <property type="nucleotide sequence ID" value="NC_017583.1"/>
</dbReference>
<feature type="transmembrane region" description="Helical" evidence="7">
    <location>
        <begin position="169"/>
        <end position="190"/>
    </location>
</feature>
<sequence>MTRVMFIVFIILLLLGIPIAFVIGISSLVYILREGMPLVLLAQRFYVSVTNYLILSVPMFILAGKLMNESGITRRLVDFFNMILGHIRGGLAYITIVASLFFAGITGAGAADAAAIGAIMIPAMKKEGYSAEYSGAVTAVASIIGPTIPPSIAMVIYGASAGVSIAKLFLGGIIPGILIGIAQLIVAYVYSKKHDVPVKARNISFAGITRGLKDAILALLMPVILLGGILSGIFTPTEAAGVSVLYAVVVGFFVFRELNLKKLFHSLYETALVTATILFILAFAHLFGWILSAEDVPDKVAQVFIHITNNRFLLLLLINILFLIVGTFMETLASVILLTPVLLPLAQSIGLDPVHFGVMMVVALNIGLVTPPLGVCLFVSAPIAGVSVERLVLSCLPFIFASIVVLLLITYIPSLVMFIPNLVVK</sequence>
<accession>G0GBA0</accession>
<evidence type="ECO:0000256" key="2">
    <source>
        <dbReference type="ARBA" id="ARBA00022475"/>
    </source>
</evidence>
<feature type="transmembrane region" description="Helical" evidence="7">
    <location>
        <begin position="356"/>
        <end position="379"/>
    </location>
</feature>
<dbReference type="InterPro" id="IPR004681">
    <property type="entry name" value="TRAP_DctM"/>
</dbReference>
<proteinExistence type="predicted"/>
<evidence type="ECO:0000256" key="5">
    <source>
        <dbReference type="ARBA" id="ARBA00022989"/>
    </source>
</evidence>
<dbReference type="GO" id="GO:0022857">
    <property type="term" value="F:transmembrane transporter activity"/>
    <property type="evidence" value="ECO:0007669"/>
    <property type="project" value="TreeGrafter"/>
</dbReference>
<organism evidence="9 10">
    <name type="scientific">Winmispira thermophila (strain ATCC 700085 / DSM 6578 / Z-1203)</name>
    <name type="common">Spirochaeta thermophila</name>
    <dbReference type="NCBI Taxonomy" id="869211"/>
    <lineage>
        <taxon>Bacteria</taxon>
        <taxon>Pseudomonadati</taxon>
        <taxon>Spirochaetota</taxon>
        <taxon>Spirochaetia</taxon>
        <taxon>Winmispirales</taxon>
        <taxon>Winmispiraceae</taxon>
        <taxon>Winmispira</taxon>
    </lineage>
</organism>
<feature type="domain" description="TRAP C4-dicarboxylate transport system permease DctM subunit" evidence="8">
    <location>
        <begin position="6"/>
        <end position="414"/>
    </location>
</feature>
<dbReference type="GO" id="GO:0005886">
    <property type="term" value="C:plasma membrane"/>
    <property type="evidence" value="ECO:0007669"/>
    <property type="project" value="UniProtKB-SubCell"/>
</dbReference>
<dbReference type="HOGENOM" id="CLU_019824_4_1_12"/>
<keyword evidence="4 7" id="KW-0812">Transmembrane</keyword>
<dbReference type="PANTHER" id="PTHR33362:SF3">
    <property type="entry name" value="SIALIC ACID TRAP TRANSPORTER PERMEASE PROTEIN SIAT"/>
    <property type="match status" value="1"/>
</dbReference>
<feature type="transmembrane region" description="Helical" evidence="7">
    <location>
        <begin position="133"/>
        <end position="157"/>
    </location>
</feature>
<dbReference type="OrthoDB" id="370245at2"/>
<evidence type="ECO:0000256" key="4">
    <source>
        <dbReference type="ARBA" id="ARBA00022692"/>
    </source>
</evidence>
<dbReference type="PANTHER" id="PTHR33362">
    <property type="entry name" value="SIALIC ACID TRAP TRANSPORTER PERMEASE PROTEIN SIAT-RELATED"/>
    <property type="match status" value="1"/>
</dbReference>
<feature type="transmembrane region" description="Helical" evidence="7">
    <location>
        <begin position="303"/>
        <end position="325"/>
    </location>
</feature>
<dbReference type="NCBIfam" id="TIGR00786">
    <property type="entry name" value="dctM"/>
    <property type="match status" value="1"/>
</dbReference>
<keyword evidence="5 7" id="KW-1133">Transmembrane helix</keyword>
<dbReference type="STRING" id="869211.Spith_1648"/>
<dbReference type="AlphaFoldDB" id="G0GBA0"/>
<evidence type="ECO:0000256" key="6">
    <source>
        <dbReference type="ARBA" id="ARBA00023136"/>
    </source>
</evidence>
<name>G0GBA0_WINT7</name>
<evidence type="ECO:0000256" key="1">
    <source>
        <dbReference type="ARBA" id="ARBA00004429"/>
    </source>
</evidence>
<dbReference type="EMBL" id="CP002903">
    <property type="protein sequence ID" value="AEJ61909.1"/>
    <property type="molecule type" value="Genomic_DNA"/>
</dbReference>
<dbReference type="Pfam" id="PF06808">
    <property type="entry name" value="DctM"/>
    <property type="match status" value="1"/>
</dbReference>
<evidence type="ECO:0000259" key="8">
    <source>
        <dbReference type="Pfam" id="PF06808"/>
    </source>
</evidence>
<dbReference type="InterPro" id="IPR010656">
    <property type="entry name" value="DctM"/>
</dbReference>